<accession>A0A8B8K1A2</accession>
<reference evidence="2" key="1">
    <citation type="journal article" date="2019" name="Toxins">
        <title>Detection of Abrin-Like and Prepropulchellin-Like Toxin Genes and Transcripts Using Whole Genome Sequencing and Full-Length Transcript Sequencing of Abrus precatorius.</title>
        <authorList>
            <person name="Hovde B.T."/>
            <person name="Daligault H.E."/>
            <person name="Hanschen E.R."/>
            <person name="Kunde Y.A."/>
            <person name="Johnson M.B."/>
            <person name="Starkenburg S.R."/>
            <person name="Johnson S.L."/>
        </authorList>
    </citation>
    <scope>NUCLEOTIDE SEQUENCE [LARGE SCALE GENOMIC DNA]</scope>
</reference>
<dbReference type="Proteomes" id="UP000694853">
    <property type="component" value="Unplaced"/>
</dbReference>
<dbReference type="AlphaFoldDB" id="A0A8B8K1A2"/>
<proteinExistence type="inferred from homology"/>
<dbReference type="PANTHER" id="PTHR31147:SF25">
    <property type="entry name" value="HXXXD-TYPE ACYL-TRANSFERASE FAMILY PROTEIN"/>
    <property type="match status" value="1"/>
</dbReference>
<dbReference type="InterPro" id="IPR023213">
    <property type="entry name" value="CAT-like_dom_sf"/>
</dbReference>
<dbReference type="Pfam" id="PF02458">
    <property type="entry name" value="Transferase"/>
    <property type="match status" value="1"/>
</dbReference>
<evidence type="ECO:0000256" key="1">
    <source>
        <dbReference type="ARBA" id="ARBA00009861"/>
    </source>
</evidence>
<dbReference type="Gene3D" id="3.30.559.10">
    <property type="entry name" value="Chloramphenicol acetyltransferase-like domain"/>
    <property type="match status" value="2"/>
</dbReference>
<evidence type="ECO:0000313" key="3">
    <source>
        <dbReference type="RefSeq" id="XP_027337490.1"/>
    </source>
</evidence>
<dbReference type="OrthoDB" id="671439at2759"/>
<dbReference type="KEGG" id="aprc:113851217"/>
<gene>
    <name evidence="3" type="primary">LOC113851217</name>
</gene>
<protein>
    <submittedName>
        <fullName evidence="3">Spermidine coumaroyl-CoA acyltransferase-like</fullName>
    </submittedName>
</protein>
<sequence>MSSSRTNLEKKRLNGHYFKKHSKIQVKNIKPNKVCHLFVINTILIPWQNLKKPLSLDMKNVVIIKPSKPTPSNILPLSTIDSDPVLNILCQTIYVYQANIDSSKGQVDPACVIKEAISKALVYYYPLAGKIITFDDGKLGINCNADGVPFLEANANCELSSLHYLEGIDVPTAHKLVFDNPSHDETSHHPLVLKVTKFLCGGFTIGMGLSHVVCDGFGASQIFRALVELASGKSEPSVKPVWERERLMGTLLKEPLQFPVDETSMAISPFWPTKEISHECFSINGKSIQRLKMKLMKESDNVKESFTTLETLGAYVWRSKAKALELNTDGKTLLSLAVGVRHLLDPPLPEGYYGNAFVGANMVLTMKELNERPLSEVVKLIKESKKLSFNNEYIKNSINMLETMRKTNIKIEGTGVSMVLTDWRQLGLLEEVDFGWKASVNIVPVPWNMFGYVDLCLFLPPSNLDPSMKGGVRVFVSLPKASMPKFREEMEALRLMRFDEGST</sequence>
<organism evidence="2 3">
    <name type="scientific">Abrus precatorius</name>
    <name type="common">Indian licorice</name>
    <name type="synonym">Glycine abrus</name>
    <dbReference type="NCBI Taxonomy" id="3816"/>
    <lineage>
        <taxon>Eukaryota</taxon>
        <taxon>Viridiplantae</taxon>
        <taxon>Streptophyta</taxon>
        <taxon>Embryophyta</taxon>
        <taxon>Tracheophyta</taxon>
        <taxon>Spermatophyta</taxon>
        <taxon>Magnoliopsida</taxon>
        <taxon>eudicotyledons</taxon>
        <taxon>Gunneridae</taxon>
        <taxon>Pentapetalae</taxon>
        <taxon>rosids</taxon>
        <taxon>fabids</taxon>
        <taxon>Fabales</taxon>
        <taxon>Fabaceae</taxon>
        <taxon>Papilionoideae</taxon>
        <taxon>50 kb inversion clade</taxon>
        <taxon>NPAAA clade</taxon>
        <taxon>indigoferoid/millettioid clade</taxon>
        <taxon>Abreae</taxon>
        <taxon>Abrus</taxon>
    </lineage>
</organism>
<dbReference type="PANTHER" id="PTHR31147">
    <property type="entry name" value="ACYL TRANSFERASE 4"/>
    <property type="match status" value="1"/>
</dbReference>
<comment type="similarity">
    <text evidence="1">Belongs to the plant acyltransferase family.</text>
</comment>
<reference evidence="3" key="2">
    <citation type="submission" date="2025-08" db="UniProtKB">
        <authorList>
            <consortium name="RefSeq"/>
        </authorList>
    </citation>
    <scope>IDENTIFICATION</scope>
    <source>
        <tissue evidence="3">Young leaves</tissue>
    </source>
</reference>
<evidence type="ECO:0000313" key="2">
    <source>
        <dbReference type="Proteomes" id="UP000694853"/>
    </source>
</evidence>
<dbReference type="GeneID" id="113851217"/>
<name>A0A8B8K1A2_ABRPR</name>
<keyword evidence="2" id="KW-1185">Reference proteome</keyword>
<dbReference type="InterPro" id="IPR050898">
    <property type="entry name" value="Plant_acyltransferase"/>
</dbReference>
<dbReference type="RefSeq" id="XP_027337490.1">
    <property type="nucleotide sequence ID" value="XM_027481689.1"/>
</dbReference>